<dbReference type="SUPFAM" id="SSF51735">
    <property type="entry name" value="NAD(P)-binding Rossmann-fold domains"/>
    <property type="match status" value="1"/>
</dbReference>
<evidence type="ECO:0000313" key="5">
    <source>
        <dbReference type="Proteomes" id="UP000565711"/>
    </source>
</evidence>
<accession>A0A846Y5Z0</accession>
<keyword evidence="5" id="KW-1185">Reference proteome</keyword>
<evidence type="ECO:0000256" key="3">
    <source>
        <dbReference type="RuleBase" id="RU000363"/>
    </source>
</evidence>
<dbReference type="RefSeq" id="WP_067878324.1">
    <property type="nucleotide sequence ID" value="NZ_JAAXOP010000020.1"/>
</dbReference>
<dbReference type="GO" id="GO:0016491">
    <property type="term" value="F:oxidoreductase activity"/>
    <property type="evidence" value="ECO:0007669"/>
    <property type="project" value="UniProtKB-KW"/>
</dbReference>
<evidence type="ECO:0000313" key="4">
    <source>
        <dbReference type="EMBL" id="NKY53725.1"/>
    </source>
</evidence>
<comment type="similarity">
    <text evidence="1 3">Belongs to the short-chain dehydrogenases/reductases (SDR) family.</text>
</comment>
<gene>
    <name evidence="4" type="ORF">HGA08_26360</name>
</gene>
<dbReference type="Proteomes" id="UP000565711">
    <property type="component" value="Unassembled WGS sequence"/>
</dbReference>
<proteinExistence type="inferred from homology"/>
<dbReference type="InterPro" id="IPR002347">
    <property type="entry name" value="SDR_fam"/>
</dbReference>
<dbReference type="EMBL" id="JAAXOP010000020">
    <property type="protein sequence ID" value="NKY53725.1"/>
    <property type="molecule type" value="Genomic_DNA"/>
</dbReference>
<comment type="caution">
    <text evidence="4">The sequence shown here is derived from an EMBL/GenBank/DDBJ whole genome shotgun (WGS) entry which is preliminary data.</text>
</comment>
<dbReference type="InterPro" id="IPR036291">
    <property type="entry name" value="NAD(P)-bd_dom_sf"/>
</dbReference>
<dbReference type="PANTHER" id="PTHR43639:SF1">
    <property type="entry name" value="SHORT-CHAIN DEHYDROGENASE_REDUCTASE FAMILY PROTEIN"/>
    <property type="match status" value="1"/>
</dbReference>
<evidence type="ECO:0000256" key="2">
    <source>
        <dbReference type="ARBA" id="ARBA00023002"/>
    </source>
</evidence>
<dbReference type="PANTHER" id="PTHR43639">
    <property type="entry name" value="OXIDOREDUCTASE, SHORT-CHAIN DEHYDROGENASE/REDUCTASE FAMILY (AFU_ORTHOLOGUE AFUA_5G02870)"/>
    <property type="match status" value="1"/>
</dbReference>
<sequence>MSTGETGAPRRVCLLTGAGGRLGDAFCRAYYTNYDIVAVCRNRVPAVPSQEEWFIDPLEPWTPVPENDSRIFVIRADLSRPEEVERVVELTLAKYGSVDLLVNNAAALDLHPNGLVDGDRALDALAPQLALNVEVPLRLATRLAQRSWLHAGTENRLRNRNIVNISSLSGSRVYPGGQAIYAASKAALDHLTRHIANEFAEFGVRANAVAPDSFPARVPTELVAAAIAELDTGTMTGGVFGIGDTEPVGLPDQPAALSGS</sequence>
<evidence type="ECO:0000256" key="1">
    <source>
        <dbReference type="ARBA" id="ARBA00006484"/>
    </source>
</evidence>
<dbReference type="PRINTS" id="PR00081">
    <property type="entry name" value="GDHRDH"/>
</dbReference>
<dbReference type="PROSITE" id="PS00061">
    <property type="entry name" value="ADH_SHORT"/>
    <property type="match status" value="1"/>
</dbReference>
<name>A0A846Y5Z0_9NOCA</name>
<dbReference type="PRINTS" id="PR00080">
    <property type="entry name" value="SDRFAMILY"/>
</dbReference>
<reference evidence="4 5" key="1">
    <citation type="submission" date="2020-04" db="EMBL/GenBank/DDBJ databases">
        <title>MicrobeNet Type strains.</title>
        <authorList>
            <person name="Nicholson A.C."/>
        </authorList>
    </citation>
    <scope>NUCLEOTIDE SEQUENCE [LARGE SCALE GENOMIC DNA]</scope>
    <source>
        <strain evidence="4 5">JCM 12354</strain>
    </source>
</reference>
<dbReference type="Gene3D" id="3.40.50.720">
    <property type="entry name" value="NAD(P)-binding Rossmann-like Domain"/>
    <property type="match status" value="1"/>
</dbReference>
<protein>
    <submittedName>
        <fullName evidence="4">SDR family NAD(P)-dependent oxidoreductase</fullName>
    </submittedName>
</protein>
<dbReference type="Pfam" id="PF00106">
    <property type="entry name" value="adh_short"/>
    <property type="match status" value="1"/>
</dbReference>
<dbReference type="CDD" id="cd05233">
    <property type="entry name" value="SDR_c"/>
    <property type="match status" value="1"/>
</dbReference>
<organism evidence="4 5">
    <name type="scientific">Nocardia vermiculata</name>
    <dbReference type="NCBI Taxonomy" id="257274"/>
    <lineage>
        <taxon>Bacteria</taxon>
        <taxon>Bacillati</taxon>
        <taxon>Actinomycetota</taxon>
        <taxon>Actinomycetes</taxon>
        <taxon>Mycobacteriales</taxon>
        <taxon>Nocardiaceae</taxon>
        <taxon>Nocardia</taxon>
    </lineage>
</organism>
<keyword evidence="2" id="KW-0560">Oxidoreductase</keyword>
<dbReference type="AlphaFoldDB" id="A0A846Y5Z0"/>
<dbReference type="InterPro" id="IPR020904">
    <property type="entry name" value="Sc_DH/Rdtase_CS"/>
</dbReference>